<keyword evidence="4 5" id="KW-0472">Membrane</keyword>
<dbReference type="Pfam" id="PF07690">
    <property type="entry name" value="MFS_1"/>
    <property type="match status" value="1"/>
</dbReference>
<feature type="transmembrane region" description="Helical" evidence="5">
    <location>
        <begin position="210"/>
        <end position="231"/>
    </location>
</feature>
<evidence type="ECO:0000256" key="5">
    <source>
        <dbReference type="SAM" id="Phobius"/>
    </source>
</evidence>
<dbReference type="GO" id="GO:0005886">
    <property type="term" value="C:plasma membrane"/>
    <property type="evidence" value="ECO:0007669"/>
    <property type="project" value="TreeGrafter"/>
</dbReference>
<feature type="transmembrane region" description="Helical" evidence="5">
    <location>
        <begin position="402"/>
        <end position="420"/>
    </location>
</feature>
<reference evidence="6" key="1">
    <citation type="submission" date="2021-10" db="EMBL/GenBank/DDBJ databases">
        <title>De novo Genome Assembly of Clathrus columnatus (Basidiomycota, Fungi) Using Illumina and Nanopore Sequence Data.</title>
        <authorList>
            <person name="Ogiso-Tanaka E."/>
            <person name="Itagaki H."/>
            <person name="Hosoya T."/>
            <person name="Hosaka K."/>
        </authorList>
    </citation>
    <scope>NUCLEOTIDE SEQUENCE</scope>
    <source>
        <strain evidence="6">MO-923</strain>
    </source>
</reference>
<dbReference type="GO" id="GO:0022857">
    <property type="term" value="F:transmembrane transporter activity"/>
    <property type="evidence" value="ECO:0007669"/>
    <property type="project" value="InterPro"/>
</dbReference>
<feature type="transmembrane region" description="Helical" evidence="5">
    <location>
        <begin position="178"/>
        <end position="204"/>
    </location>
</feature>
<dbReference type="InterPro" id="IPR036259">
    <property type="entry name" value="MFS_trans_sf"/>
</dbReference>
<dbReference type="SUPFAM" id="SSF103473">
    <property type="entry name" value="MFS general substrate transporter"/>
    <property type="match status" value="1"/>
</dbReference>
<feature type="transmembrane region" description="Helical" evidence="5">
    <location>
        <begin position="440"/>
        <end position="463"/>
    </location>
</feature>
<feature type="transmembrane region" description="Helical" evidence="5">
    <location>
        <begin position="145"/>
        <end position="166"/>
    </location>
</feature>
<sequence>MTTLGNIEPPSGRLWRTNSLNLNISILKRFSTRSITAEEQDTGLQGLWRPNALNLNVPIRSYSLESMAISSVSTFGVDNGSTSKLLGEDEDTDETDMALLPAGFVLFFGKVITISPPKVVLLVCIVVFELGSLFCAIAPSVGFLIFGRAVAGAGASGIWIAITSILTRISTLKQRPILMGLIGAVFAICNILGPLLGGVFVAQISFHGDGAFVGGVGTAVIIFTLPNFSIINKYYPISEGNTFLQRHKQLNAWFLLDWIGIFLSFSSVTLVLLGLQAGGNTKPWNDGAVIAPLVLGLLLFIGFGFWESHQGSRAIVPIALLKRRNVLGACVQMPLLYQLRGHSAEKSGSDILPYMISGIITSLTGSAVTTVTGHIWFLIAFPQILAVVVFGLLSTTKADTSFARLTGFQILLGVGLGAGINNPTLIAQAEFVDDPEAASLATSLVAFCEVISSAINLAVNGAILSGILHSQISKLAGDLSPALRTMVLESITFVLTLPDNIRGRVIDAYITAIDRVFLASVIPTAVSMFTAFIVERKRISLKQT</sequence>
<dbReference type="Gene3D" id="1.20.1250.20">
    <property type="entry name" value="MFS general substrate transporter like domains"/>
    <property type="match status" value="1"/>
</dbReference>
<accession>A0AAV5AIU2</accession>
<dbReference type="Proteomes" id="UP001050691">
    <property type="component" value="Unassembled WGS sequence"/>
</dbReference>
<organism evidence="6 7">
    <name type="scientific">Clathrus columnatus</name>
    <dbReference type="NCBI Taxonomy" id="1419009"/>
    <lineage>
        <taxon>Eukaryota</taxon>
        <taxon>Fungi</taxon>
        <taxon>Dikarya</taxon>
        <taxon>Basidiomycota</taxon>
        <taxon>Agaricomycotina</taxon>
        <taxon>Agaricomycetes</taxon>
        <taxon>Phallomycetidae</taxon>
        <taxon>Phallales</taxon>
        <taxon>Clathraceae</taxon>
        <taxon>Clathrus</taxon>
    </lineage>
</organism>
<evidence type="ECO:0000256" key="4">
    <source>
        <dbReference type="ARBA" id="ARBA00023136"/>
    </source>
</evidence>
<feature type="transmembrane region" description="Helical" evidence="5">
    <location>
        <begin position="252"/>
        <end position="275"/>
    </location>
</feature>
<dbReference type="PRINTS" id="PR01036">
    <property type="entry name" value="TCRTETB"/>
</dbReference>
<dbReference type="InterPro" id="IPR011701">
    <property type="entry name" value="MFS"/>
</dbReference>
<evidence type="ECO:0008006" key="8">
    <source>
        <dbReference type="Google" id="ProtNLM"/>
    </source>
</evidence>
<dbReference type="AlphaFoldDB" id="A0AAV5AIU2"/>
<evidence type="ECO:0000256" key="1">
    <source>
        <dbReference type="ARBA" id="ARBA00004141"/>
    </source>
</evidence>
<keyword evidence="7" id="KW-1185">Reference proteome</keyword>
<gene>
    <name evidence="6" type="ORF">Clacol_007096</name>
</gene>
<dbReference type="PANTHER" id="PTHR23501">
    <property type="entry name" value="MAJOR FACILITATOR SUPERFAMILY"/>
    <property type="match status" value="1"/>
</dbReference>
<keyword evidence="2 5" id="KW-0812">Transmembrane</keyword>
<dbReference type="PANTHER" id="PTHR23501:SF198">
    <property type="entry name" value="AZOLE RESISTANCE PROTEIN 1-RELATED"/>
    <property type="match status" value="1"/>
</dbReference>
<feature type="transmembrane region" description="Helical" evidence="5">
    <location>
        <begin position="516"/>
        <end position="534"/>
    </location>
</feature>
<feature type="transmembrane region" description="Helical" evidence="5">
    <location>
        <begin position="287"/>
        <end position="306"/>
    </location>
</feature>
<keyword evidence="3 5" id="KW-1133">Transmembrane helix</keyword>
<proteinExistence type="predicted"/>
<name>A0AAV5AIU2_9AGAM</name>
<protein>
    <recommendedName>
        <fullName evidence="8">Major facilitator superfamily (MFS) profile domain-containing protein</fullName>
    </recommendedName>
</protein>
<feature type="transmembrane region" description="Helical" evidence="5">
    <location>
        <begin position="375"/>
        <end position="395"/>
    </location>
</feature>
<evidence type="ECO:0000256" key="3">
    <source>
        <dbReference type="ARBA" id="ARBA00022989"/>
    </source>
</evidence>
<evidence type="ECO:0000256" key="2">
    <source>
        <dbReference type="ARBA" id="ARBA00022692"/>
    </source>
</evidence>
<comment type="caution">
    <text evidence="6">The sequence shown here is derived from an EMBL/GenBank/DDBJ whole genome shotgun (WGS) entry which is preliminary data.</text>
</comment>
<evidence type="ECO:0000313" key="6">
    <source>
        <dbReference type="EMBL" id="GJJ12851.1"/>
    </source>
</evidence>
<feature type="transmembrane region" description="Helical" evidence="5">
    <location>
        <begin position="119"/>
        <end position="139"/>
    </location>
</feature>
<feature type="transmembrane region" description="Helical" evidence="5">
    <location>
        <begin position="351"/>
        <end position="369"/>
    </location>
</feature>
<dbReference type="EMBL" id="BPWL01000008">
    <property type="protein sequence ID" value="GJJ12851.1"/>
    <property type="molecule type" value="Genomic_DNA"/>
</dbReference>
<comment type="subcellular location">
    <subcellularLocation>
        <location evidence="1">Membrane</location>
        <topology evidence="1">Multi-pass membrane protein</topology>
    </subcellularLocation>
</comment>
<evidence type="ECO:0000313" key="7">
    <source>
        <dbReference type="Proteomes" id="UP001050691"/>
    </source>
</evidence>